<proteinExistence type="predicted"/>
<evidence type="ECO:0000313" key="3">
    <source>
        <dbReference type="RefSeq" id="XP_017970457.1"/>
    </source>
</evidence>
<dbReference type="AlphaFoldDB" id="A0AB32VT42"/>
<name>A0AB32VT42_THECC</name>
<dbReference type="Proteomes" id="UP000694886">
    <property type="component" value="Chromosome 2"/>
</dbReference>
<evidence type="ECO:0000313" key="2">
    <source>
        <dbReference type="Proteomes" id="UP000694886"/>
    </source>
</evidence>
<accession>A0AB32VT42</accession>
<dbReference type="RefSeq" id="XP_017970457.1">
    <property type="nucleotide sequence ID" value="XM_018114968.1"/>
</dbReference>
<organism evidence="2 3">
    <name type="scientific">Theobroma cacao</name>
    <name type="common">Cacao</name>
    <name type="synonym">Cocoa</name>
    <dbReference type="NCBI Taxonomy" id="3641"/>
    <lineage>
        <taxon>Eukaryota</taxon>
        <taxon>Viridiplantae</taxon>
        <taxon>Streptophyta</taxon>
        <taxon>Embryophyta</taxon>
        <taxon>Tracheophyta</taxon>
        <taxon>Spermatophyta</taxon>
        <taxon>Magnoliopsida</taxon>
        <taxon>eudicotyledons</taxon>
        <taxon>Gunneridae</taxon>
        <taxon>Pentapetalae</taxon>
        <taxon>rosids</taxon>
        <taxon>malvids</taxon>
        <taxon>Malvales</taxon>
        <taxon>Malvaceae</taxon>
        <taxon>Byttnerioideae</taxon>
        <taxon>Theobroma</taxon>
    </lineage>
</organism>
<dbReference type="Gramene" id="Tc02v2_t021830.1">
    <property type="protein sequence ID" value="Tc02v2_p021830.1"/>
    <property type="gene ID" value="Tc02v2_g021830"/>
</dbReference>
<reference evidence="3" key="2">
    <citation type="submission" date="2025-08" db="UniProtKB">
        <authorList>
            <consortium name="RefSeq"/>
        </authorList>
    </citation>
    <scope>IDENTIFICATION</scope>
</reference>
<reference evidence="2" key="1">
    <citation type="journal article" date="1997" name="Nucleic Acids Res.">
        <title>tRNAscan-SE: a program for improved detection of transfer RNA genes in genomic sequence.</title>
        <authorList>
            <person name="Lowe T.M."/>
            <person name="Eddy S.R."/>
        </authorList>
    </citation>
    <scope>NUCLEOTIDE SEQUENCE [LARGE SCALE GENOMIC DNA]</scope>
    <source>
        <strain evidence="2">r\B97-61/B2</strain>
    </source>
</reference>
<sequence>MPHDPSHIAMCYKDYYVNGYKFHTLELEENCLTMNNGVYIKGSCYNDYDHDFYGLLVDIVNSEYEKINMFVEVEHSEDDDDDEGVKRQQEEIEMDVEKDDDNESDDPEDESDENEFACSDDD</sequence>
<gene>
    <name evidence="3" type="primary">LOC108660703</name>
</gene>
<dbReference type="GeneID" id="108660703"/>
<dbReference type="PANTHER" id="PTHR48258:SF3">
    <property type="entry name" value="FK506-BINDING PROTEIN 4-LIKE ISOFORM X1"/>
    <property type="match status" value="1"/>
</dbReference>
<protein>
    <submittedName>
        <fullName evidence="3">Prostatic spermine-binding protein-like</fullName>
    </submittedName>
</protein>
<dbReference type="PANTHER" id="PTHR48258">
    <property type="entry name" value="DUF4218 DOMAIN-CONTAINING PROTEIN-RELATED"/>
    <property type="match status" value="1"/>
</dbReference>
<feature type="compositionally biased region" description="Acidic residues" evidence="1">
    <location>
        <begin position="91"/>
        <end position="122"/>
    </location>
</feature>
<dbReference type="KEGG" id="tcc:108660703"/>
<evidence type="ECO:0000256" key="1">
    <source>
        <dbReference type="SAM" id="MobiDB-lite"/>
    </source>
</evidence>
<feature type="region of interest" description="Disordered" evidence="1">
    <location>
        <begin position="73"/>
        <end position="122"/>
    </location>
</feature>